<feature type="disulfide bond" evidence="6">
    <location>
        <begin position="105"/>
        <end position="114"/>
    </location>
</feature>
<evidence type="ECO:0000256" key="1">
    <source>
        <dbReference type="ARBA" id="ARBA00022536"/>
    </source>
</evidence>
<feature type="domain" description="EGF-like" evidence="7">
    <location>
        <begin position="38"/>
        <end position="75"/>
    </location>
</feature>
<keyword evidence="4 6" id="KW-1015">Disulfide bond</keyword>
<keyword evidence="9" id="KW-1185">Reference proteome</keyword>
<evidence type="ECO:0000313" key="9">
    <source>
        <dbReference type="Proteomes" id="UP000821853"/>
    </source>
</evidence>
<evidence type="ECO:0000256" key="3">
    <source>
        <dbReference type="ARBA" id="ARBA00022737"/>
    </source>
</evidence>
<evidence type="ECO:0000259" key="7">
    <source>
        <dbReference type="PROSITE" id="PS50026"/>
    </source>
</evidence>
<dbReference type="InterPro" id="IPR000742">
    <property type="entry name" value="EGF"/>
</dbReference>
<dbReference type="FunFam" id="2.10.25.10:FF:000173">
    <property type="entry name" value="Neurogenic locus notch protein 2"/>
    <property type="match status" value="1"/>
</dbReference>
<feature type="disulfide bond" evidence="6">
    <location>
        <begin position="65"/>
        <end position="74"/>
    </location>
</feature>
<dbReference type="VEuPathDB" id="VectorBase:HLOH_055306"/>
<name>A0A9J6FM06_HAELO</name>
<evidence type="ECO:0000256" key="2">
    <source>
        <dbReference type="ARBA" id="ARBA00022729"/>
    </source>
</evidence>
<proteinExistence type="predicted"/>
<evidence type="ECO:0000256" key="4">
    <source>
        <dbReference type="ARBA" id="ARBA00023157"/>
    </source>
</evidence>
<evidence type="ECO:0000256" key="6">
    <source>
        <dbReference type="PROSITE-ProRule" id="PRU00076"/>
    </source>
</evidence>
<keyword evidence="1 6" id="KW-0245">EGF-like domain</keyword>
<protein>
    <recommendedName>
        <fullName evidence="7">EGF-like domain-containing protein</fullName>
    </recommendedName>
</protein>
<dbReference type="PROSITE" id="PS00022">
    <property type="entry name" value="EGF_1"/>
    <property type="match status" value="3"/>
</dbReference>
<dbReference type="SMART" id="SM00181">
    <property type="entry name" value="EGF"/>
    <property type="match status" value="4"/>
</dbReference>
<feature type="domain" description="EGF-like" evidence="7">
    <location>
        <begin position="76"/>
        <end position="115"/>
    </location>
</feature>
<dbReference type="Proteomes" id="UP000821853">
    <property type="component" value="Chromosome 10"/>
</dbReference>
<evidence type="ECO:0000313" key="8">
    <source>
        <dbReference type="EMBL" id="KAH9364162.1"/>
    </source>
</evidence>
<dbReference type="GO" id="GO:0005509">
    <property type="term" value="F:calcium ion binding"/>
    <property type="evidence" value="ECO:0007669"/>
    <property type="project" value="InterPro"/>
</dbReference>
<dbReference type="EMBL" id="JABSTR010000002">
    <property type="protein sequence ID" value="KAH9364162.1"/>
    <property type="molecule type" value="Genomic_DNA"/>
</dbReference>
<comment type="caution">
    <text evidence="6">Lacks conserved residue(s) required for the propagation of feature annotation.</text>
</comment>
<gene>
    <name evidence="8" type="ORF">HPB48_017017</name>
</gene>
<dbReference type="SMART" id="SM00179">
    <property type="entry name" value="EGF_CA"/>
    <property type="match status" value="3"/>
</dbReference>
<dbReference type="Gene3D" id="2.10.25.10">
    <property type="entry name" value="Laminin"/>
    <property type="match status" value="3"/>
</dbReference>
<reference evidence="8 9" key="1">
    <citation type="journal article" date="2020" name="Cell">
        <title>Large-Scale Comparative Analyses of Tick Genomes Elucidate Their Genetic Diversity and Vector Capacities.</title>
        <authorList>
            <consortium name="Tick Genome and Microbiome Consortium (TIGMIC)"/>
            <person name="Jia N."/>
            <person name="Wang J."/>
            <person name="Shi W."/>
            <person name="Du L."/>
            <person name="Sun Y."/>
            <person name="Zhan W."/>
            <person name="Jiang J.F."/>
            <person name="Wang Q."/>
            <person name="Zhang B."/>
            <person name="Ji P."/>
            <person name="Bell-Sakyi L."/>
            <person name="Cui X.M."/>
            <person name="Yuan T.T."/>
            <person name="Jiang B.G."/>
            <person name="Yang W.F."/>
            <person name="Lam T.T."/>
            <person name="Chang Q.C."/>
            <person name="Ding S.J."/>
            <person name="Wang X.J."/>
            <person name="Zhu J.G."/>
            <person name="Ruan X.D."/>
            <person name="Zhao L."/>
            <person name="Wei J.T."/>
            <person name="Ye R.Z."/>
            <person name="Que T.C."/>
            <person name="Du C.H."/>
            <person name="Zhou Y.H."/>
            <person name="Cheng J.X."/>
            <person name="Dai P.F."/>
            <person name="Guo W.B."/>
            <person name="Han X.H."/>
            <person name="Huang E.J."/>
            <person name="Li L.F."/>
            <person name="Wei W."/>
            <person name="Gao Y.C."/>
            <person name="Liu J.Z."/>
            <person name="Shao H.Z."/>
            <person name="Wang X."/>
            <person name="Wang C.C."/>
            <person name="Yang T.C."/>
            <person name="Huo Q.B."/>
            <person name="Li W."/>
            <person name="Chen H.Y."/>
            <person name="Chen S.E."/>
            <person name="Zhou L.G."/>
            <person name="Ni X.B."/>
            <person name="Tian J.H."/>
            <person name="Sheng Y."/>
            <person name="Liu T."/>
            <person name="Pan Y.S."/>
            <person name="Xia L.Y."/>
            <person name="Li J."/>
            <person name="Zhao F."/>
            <person name="Cao W.C."/>
        </authorList>
    </citation>
    <scope>NUCLEOTIDE SEQUENCE [LARGE SCALE GENOMIC DNA]</scope>
    <source>
        <strain evidence="8">HaeL-2018</strain>
    </source>
</reference>
<dbReference type="SUPFAM" id="SSF57196">
    <property type="entry name" value="EGF/Laminin"/>
    <property type="match status" value="3"/>
</dbReference>
<dbReference type="InterPro" id="IPR051830">
    <property type="entry name" value="NOTCH_homolog"/>
</dbReference>
<organism evidence="8 9">
    <name type="scientific">Haemaphysalis longicornis</name>
    <name type="common">Bush tick</name>
    <dbReference type="NCBI Taxonomy" id="44386"/>
    <lineage>
        <taxon>Eukaryota</taxon>
        <taxon>Metazoa</taxon>
        <taxon>Ecdysozoa</taxon>
        <taxon>Arthropoda</taxon>
        <taxon>Chelicerata</taxon>
        <taxon>Arachnida</taxon>
        <taxon>Acari</taxon>
        <taxon>Parasitiformes</taxon>
        <taxon>Ixodida</taxon>
        <taxon>Ixodoidea</taxon>
        <taxon>Ixodidae</taxon>
        <taxon>Haemaphysalinae</taxon>
        <taxon>Haemaphysalis</taxon>
    </lineage>
</organism>
<accession>A0A9J6FM06</accession>
<dbReference type="Pfam" id="PF00008">
    <property type="entry name" value="EGF"/>
    <property type="match status" value="3"/>
</dbReference>
<evidence type="ECO:0000256" key="5">
    <source>
        <dbReference type="ARBA" id="ARBA00023180"/>
    </source>
</evidence>
<dbReference type="CDD" id="cd00054">
    <property type="entry name" value="EGF_CA"/>
    <property type="match status" value="1"/>
</dbReference>
<keyword evidence="2" id="KW-0732">Signal</keyword>
<dbReference type="PANTHER" id="PTHR24033:SF151">
    <property type="entry name" value="NOTCH 2"/>
    <property type="match status" value="1"/>
</dbReference>
<dbReference type="OMA" id="CERCTED"/>
<dbReference type="PROSITE" id="PS50026">
    <property type="entry name" value="EGF_3"/>
    <property type="match status" value="3"/>
</dbReference>
<dbReference type="InterPro" id="IPR001881">
    <property type="entry name" value="EGF-like_Ca-bd_dom"/>
</dbReference>
<sequence>MCRLPAGCVQARLVRTTGERPGYRCLCEPGFYGDACEHFDPCSHNPCKTFGTCVNTSHGEYRCDCFTGFSGRNCSDFDPCLLKPSACLHDGVCTSNASHTFTCLCVDGYYGKTCHQYDPCFSSPCMHDARCVNESDVKFTCLCPPGYAGKARKIREMNFTAFRGLATTNSLARSSVRLGNCLKNVLHWGYGPSTRP</sequence>
<feature type="domain" description="EGF-like" evidence="7">
    <location>
        <begin position="116"/>
        <end position="153"/>
    </location>
</feature>
<dbReference type="PANTHER" id="PTHR24033">
    <property type="entry name" value="EGF-LIKE DOMAIN-CONTAINING PROTEIN"/>
    <property type="match status" value="1"/>
</dbReference>
<dbReference type="OrthoDB" id="283575at2759"/>
<dbReference type="AlphaFoldDB" id="A0A9J6FM06"/>
<keyword evidence="5" id="KW-0325">Glycoprotein</keyword>
<dbReference type="PROSITE" id="PS01186">
    <property type="entry name" value="EGF_2"/>
    <property type="match status" value="3"/>
</dbReference>
<comment type="caution">
    <text evidence="8">The sequence shown here is derived from an EMBL/GenBank/DDBJ whole genome shotgun (WGS) entry which is preliminary data.</text>
</comment>
<keyword evidence="3" id="KW-0677">Repeat</keyword>